<keyword evidence="1" id="KW-1133">Transmembrane helix</keyword>
<dbReference type="EMBL" id="BRYA01000158">
    <property type="protein sequence ID" value="GMI41801.1"/>
    <property type="molecule type" value="Genomic_DNA"/>
</dbReference>
<feature type="transmembrane region" description="Helical" evidence="1">
    <location>
        <begin position="12"/>
        <end position="35"/>
    </location>
</feature>
<organism evidence="2 3">
    <name type="scientific">Triparma columacea</name>
    <dbReference type="NCBI Taxonomy" id="722753"/>
    <lineage>
        <taxon>Eukaryota</taxon>
        <taxon>Sar</taxon>
        <taxon>Stramenopiles</taxon>
        <taxon>Ochrophyta</taxon>
        <taxon>Bolidophyceae</taxon>
        <taxon>Parmales</taxon>
        <taxon>Triparmaceae</taxon>
        <taxon>Triparma</taxon>
    </lineage>
</organism>
<dbReference type="OrthoDB" id="43106at2759"/>
<evidence type="ECO:0000256" key="1">
    <source>
        <dbReference type="SAM" id="Phobius"/>
    </source>
</evidence>
<reference evidence="3" key="1">
    <citation type="journal article" date="2023" name="Commun. Biol.">
        <title>Genome analysis of Parmales, the sister group of diatoms, reveals the evolutionary specialization of diatoms from phago-mixotrophs to photoautotrophs.</title>
        <authorList>
            <person name="Ban H."/>
            <person name="Sato S."/>
            <person name="Yoshikawa S."/>
            <person name="Yamada K."/>
            <person name="Nakamura Y."/>
            <person name="Ichinomiya M."/>
            <person name="Sato N."/>
            <person name="Blanc-Mathieu R."/>
            <person name="Endo H."/>
            <person name="Kuwata A."/>
            <person name="Ogata H."/>
        </authorList>
    </citation>
    <scope>NUCLEOTIDE SEQUENCE [LARGE SCALE GENOMIC DNA]</scope>
</reference>
<evidence type="ECO:0000313" key="2">
    <source>
        <dbReference type="EMBL" id="GMI41801.1"/>
    </source>
</evidence>
<accession>A0A9W7GEF6</accession>
<keyword evidence="1" id="KW-0472">Membrane</keyword>
<comment type="caution">
    <text evidence="2">The sequence shown here is derived from an EMBL/GenBank/DDBJ whole genome shotgun (WGS) entry which is preliminary data.</text>
</comment>
<dbReference type="AlphaFoldDB" id="A0A9W7GEF6"/>
<dbReference type="Proteomes" id="UP001165065">
    <property type="component" value="Unassembled WGS sequence"/>
</dbReference>
<name>A0A9W7GEF6_9STRA</name>
<proteinExistence type="predicted"/>
<sequence length="138" mass="14906">MNFYAPSLPPGTLLSLVLTSILSVAAYVFWSNAIVPAKREELMKDKQPGGQVESYLGGLEEGGEEEEVGVGRNFQRWLFSDWLRAREGKGRRKKDRAIPGLKGKFNSGDNPVLVAAAGIIALGVADGVFGKVRDGFVP</sequence>
<keyword evidence="3" id="KW-1185">Reference proteome</keyword>
<evidence type="ECO:0000313" key="3">
    <source>
        <dbReference type="Proteomes" id="UP001165065"/>
    </source>
</evidence>
<keyword evidence="1" id="KW-0812">Transmembrane</keyword>
<protein>
    <submittedName>
        <fullName evidence="2">Uncharacterized protein</fullName>
    </submittedName>
</protein>
<gene>
    <name evidence="2" type="ORF">TrCOL_g3703</name>
</gene>